<dbReference type="InterPro" id="IPR050164">
    <property type="entry name" value="Peptidase_C19"/>
</dbReference>
<dbReference type="GO" id="GO:0004843">
    <property type="term" value="F:cysteine-type deubiquitinase activity"/>
    <property type="evidence" value="ECO:0007669"/>
    <property type="project" value="InterPro"/>
</dbReference>
<proteinExistence type="predicted"/>
<feature type="domain" description="USP" evidence="1">
    <location>
        <begin position="1278"/>
        <end position="1588"/>
    </location>
</feature>
<dbReference type="Pfam" id="PF00443">
    <property type="entry name" value="UCH"/>
    <property type="match status" value="1"/>
</dbReference>
<accession>A0A1R2BXS0</accession>
<gene>
    <name evidence="2" type="ORF">SteCoe_17897</name>
</gene>
<dbReference type="GO" id="GO:0016579">
    <property type="term" value="P:protein deubiquitination"/>
    <property type="evidence" value="ECO:0007669"/>
    <property type="project" value="InterPro"/>
</dbReference>
<evidence type="ECO:0000313" key="2">
    <source>
        <dbReference type="EMBL" id="OMJ81589.1"/>
    </source>
</evidence>
<dbReference type="InterPro" id="IPR001394">
    <property type="entry name" value="Peptidase_C19_UCH"/>
</dbReference>
<dbReference type="PROSITE" id="PS00973">
    <property type="entry name" value="USP_2"/>
    <property type="match status" value="1"/>
</dbReference>
<dbReference type="GO" id="GO:0005634">
    <property type="term" value="C:nucleus"/>
    <property type="evidence" value="ECO:0007669"/>
    <property type="project" value="TreeGrafter"/>
</dbReference>
<dbReference type="InterPro" id="IPR028889">
    <property type="entry name" value="USP"/>
</dbReference>
<dbReference type="OrthoDB" id="303263at2759"/>
<dbReference type="Gene3D" id="3.90.70.10">
    <property type="entry name" value="Cysteine proteinases"/>
    <property type="match status" value="1"/>
</dbReference>
<protein>
    <recommendedName>
        <fullName evidence="1">USP domain-containing protein</fullName>
    </recommendedName>
</protein>
<organism evidence="2 3">
    <name type="scientific">Stentor coeruleus</name>
    <dbReference type="NCBI Taxonomy" id="5963"/>
    <lineage>
        <taxon>Eukaryota</taxon>
        <taxon>Sar</taxon>
        <taxon>Alveolata</taxon>
        <taxon>Ciliophora</taxon>
        <taxon>Postciliodesmatophora</taxon>
        <taxon>Heterotrichea</taxon>
        <taxon>Heterotrichida</taxon>
        <taxon>Stentoridae</taxon>
        <taxon>Stentor</taxon>
    </lineage>
</organism>
<dbReference type="InterPro" id="IPR018200">
    <property type="entry name" value="USP_CS"/>
</dbReference>
<dbReference type="InterPro" id="IPR038765">
    <property type="entry name" value="Papain-like_cys_pep_sf"/>
</dbReference>
<dbReference type="Proteomes" id="UP000187209">
    <property type="component" value="Unassembled WGS sequence"/>
</dbReference>
<dbReference type="PANTHER" id="PTHR24006:SF827">
    <property type="entry name" value="UBIQUITIN CARBOXYL-TERMINAL HYDROLASE 34"/>
    <property type="match status" value="1"/>
</dbReference>
<evidence type="ECO:0000259" key="1">
    <source>
        <dbReference type="PROSITE" id="PS50235"/>
    </source>
</evidence>
<evidence type="ECO:0000313" key="3">
    <source>
        <dbReference type="Proteomes" id="UP000187209"/>
    </source>
</evidence>
<dbReference type="SUPFAM" id="SSF54001">
    <property type="entry name" value="Cysteine proteinases"/>
    <property type="match status" value="1"/>
</dbReference>
<dbReference type="GO" id="GO:0005829">
    <property type="term" value="C:cytosol"/>
    <property type="evidence" value="ECO:0007669"/>
    <property type="project" value="TreeGrafter"/>
</dbReference>
<dbReference type="PROSITE" id="PS50235">
    <property type="entry name" value="USP_3"/>
    <property type="match status" value="1"/>
</dbReference>
<dbReference type="PANTHER" id="PTHR24006">
    <property type="entry name" value="UBIQUITIN CARBOXYL-TERMINAL HYDROLASE"/>
    <property type="match status" value="1"/>
</dbReference>
<comment type="caution">
    <text evidence="2">The sequence shown here is derived from an EMBL/GenBank/DDBJ whole genome shotgun (WGS) entry which is preliminary data.</text>
</comment>
<name>A0A1R2BXS0_9CILI</name>
<reference evidence="2 3" key="1">
    <citation type="submission" date="2016-11" db="EMBL/GenBank/DDBJ databases">
        <title>The macronuclear genome of Stentor coeruleus: a giant cell with tiny introns.</title>
        <authorList>
            <person name="Slabodnick M."/>
            <person name="Ruby J.G."/>
            <person name="Reiff S.B."/>
            <person name="Swart E.C."/>
            <person name="Gosai S."/>
            <person name="Prabakaran S."/>
            <person name="Witkowska E."/>
            <person name="Larue G.E."/>
            <person name="Fisher S."/>
            <person name="Freeman R.M."/>
            <person name="Gunawardena J."/>
            <person name="Chu W."/>
            <person name="Stover N.A."/>
            <person name="Gregory B.D."/>
            <person name="Nowacki M."/>
            <person name="Derisi J."/>
            <person name="Roy S.W."/>
            <person name="Marshall W.F."/>
            <person name="Sood P."/>
        </authorList>
    </citation>
    <scope>NUCLEOTIDE SEQUENCE [LARGE SCALE GENOMIC DNA]</scope>
    <source>
        <strain evidence="2">WM001</strain>
    </source>
</reference>
<keyword evidence="3" id="KW-1185">Reference proteome</keyword>
<sequence length="2085" mass="244386">MFSPDWLAIGKLIDVKANDNTWKVGKITKIDEKNIEVNYDGWSRYTSTFPLASNRLAPFRKFTLKYTGMQQMTRRNWVFSEEELQKYEKKLEKLLKNDLRLKTPHKTTQFFRGELFIFSENLIENDYSSYPEMLEKVVSFFEFVMKVILKFLEMYPSLFELTSKSSDPDMFLQSNDHALAATWPEILDLLCKLLALEPRCRRFFITYNTMPNDYVFSEKVIKKESYSGSFLYILDVFVSFGGFEKFVNVIKCLSVPIQLMNCTFLAAFKNFIDPDLYGYFTKGMCDGVIGRIHNLTDKDIKFLECESLVELASMYTTNDLQHNAFLQKSFLLMYCKMVKSSFLEKRIKGINEIVGFLENLATKKVNEDHVAKLLIDEGVIKEIIETKVHGEVLKRSKQLFNFLAKKGEIGVNECEILWRFSEDQQKIISEAGFSLLIEVGPYITEPLAEGIYHKLISKPSSELNFQVITEYSMKILEVSEGKRNYCENFLMDQLENSKDSKFSQSIVEYLSKIYMSPHSGSLVDNFLREFPEKLNNRRMQTPHDLGIAISIFKIFDEDRIFNFCKESNLKNIVLDNMYEYLESIESNEDFSSKTLYGTYTHIEHIESRFEFLEFLFNKLNFKKYLRTKDLKKLWEIFVNNPQCKSDKMTFFKSINDGIKYGPLVNNHARVFEYLFLDPKFFKPDDLHIAAYKAFKIFFFKANSEDALEIHNDSFRYVKKSNIIGLETLFEIYFKSLDKTADHAMKLIKIILTSYSIELADQAKELFLSFLNVFLSNKDILKNHSQRVLEMFACLLDQEKQEPMVNKFLVWNTQSYEILSPSTTNVRSLRKVVAERVLIPLGDVCLKIGDFNYFHNDDSKVIKLSQEKAIILVKPEYMLFEFVDTVNAIANCSNLLTEVYENYICDSELAEKTWNFLSKIPPNDKYFKYIIDLELKLKTMHKKHPQIFLHCLCTIKFKLDDAEWKKKFKENLMEETMFLAFIDMKILQNISLLPKQEEVFINVIHDLAVPEKYAKEVLEGIFLTLKTITPQCAKLENPNSFIYQIHTMLEKFRNQHSEKLAEVCKEKGIKVLEDLIGFTITESTQKFYFSMLVKIFLLIIQNGQIYESAFSLVSKCQEHALNQSKCNHYWVLFAKICEFSEISGDYLIENIFSNNHKLILSLTEYSITEKSYSLWGLLTINTVIVDKSPALIEDFFDLVSKLILGNPEYPYSCSCKHKETREAAYDYILALCKNDNKSSNELEIFMDKTFHLQLLWRNSKFKNWNLSLSSNEKPKHGFIGLQNLACICYMNSLFQQLYRISSFSTALLQANLQDFTLPIYHLKRIFSLLKNSTAPYVSPRKFCENFRDFDDRPVNIFDQMDVFEFYSRLMEKIEIELKGTNESKLVQNHFAGTLAVEMISKQCSHRKERNEDMLSVQLDVKNKSGLIDSLKTFIAGEILQGDNAYFCDECKKKVSTLMRNSIKYLPNYLVFALRRFEFNYDTMTRSKIDDRFEFPFEVCMKEYTTEFLNNNILNSSDYYSYKLKGVVIHHGRAEQGHYYSFIHEGENWYEFNDTVVSLSSEEVVRTNSFGRFGSSHSVPTAYLLIYERAVKFKPNNSIELLDLPFTETFENIDLEYIKKKNMHYWLRKIALTSDFLKFSTTILTKKIFSNSYIMKFFLTVLLRIERMHSEKTRFLNFILANIDSECISILLNTLASENGVKEFFLFNPNSVARKMVAIIAKKCIDVIEKDSILNFFLQYFKFTENISKNKSVYFVNYMDVLLYCAEKLPEFCSENHIANMIIKLSLGFGIDDFHCAPSDCDYLGYNGQAYKTSYHRLPDSYGSSAVPAFRYLTNHLQDLSPEFLDYMKTQSGFESFFNILDSKLSLRTYADMYCMLFGDEVDYSVNFSYFLLSKYYESHHEIKKRYLNVFSLFIKQHKRKAEIVKLILEYFLHIIPENDIQELIFYLNHFFILLKGIEYSYISENFPEQKIEQIYNIIDANTKCVFGDTVRENPTFINFMSKILCIKGENDYDDFNSDTDLPESCLIVGSYLFVYDQGRKSWEKAVIKERYDSDFMLVEYNVGSSRNLVLKDVAYDEVFPFIELSN</sequence>
<dbReference type="EMBL" id="MPUH01000374">
    <property type="protein sequence ID" value="OMJ81589.1"/>
    <property type="molecule type" value="Genomic_DNA"/>
</dbReference>